<keyword evidence="4 6" id="KW-0472">Membrane</keyword>
<feature type="transmembrane region" description="Helical" evidence="6">
    <location>
        <begin position="379"/>
        <end position="402"/>
    </location>
</feature>
<gene>
    <name evidence="8" type="ORF">DJ017_15620</name>
</gene>
<feature type="transmembrane region" description="Helical" evidence="6">
    <location>
        <begin position="70"/>
        <end position="103"/>
    </location>
</feature>
<feature type="transmembrane region" description="Helical" evidence="6">
    <location>
        <begin position="138"/>
        <end position="156"/>
    </location>
</feature>
<evidence type="ECO:0000256" key="5">
    <source>
        <dbReference type="SAM" id="MobiDB-lite"/>
    </source>
</evidence>
<feature type="transmembrane region" description="Helical" evidence="6">
    <location>
        <begin position="436"/>
        <end position="453"/>
    </location>
</feature>
<dbReference type="RefSeq" id="WP_111529584.1">
    <property type="nucleotide sequence ID" value="NZ_JBHRSG010000003.1"/>
</dbReference>
<reference evidence="9" key="1">
    <citation type="submission" date="2018-05" db="EMBL/GenBank/DDBJ databases">
        <authorList>
            <person name="Li X."/>
        </authorList>
    </citation>
    <scope>NUCLEOTIDE SEQUENCE [LARGE SCALE GENOMIC DNA]</scope>
    <source>
        <strain evidence="9">LX32</strain>
    </source>
</reference>
<feature type="transmembrane region" description="Helical" evidence="6">
    <location>
        <begin position="163"/>
        <end position="186"/>
    </location>
</feature>
<feature type="transmembrane region" description="Helical" evidence="6">
    <location>
        <begin position="287"/>
        <end position="307"/>
    </location>
</feature>
<evidence type="ECO:0000313" key="9">
    <source>
        <dbReference type="Proteomes" id="UP000249254"/>
    </source>
</evidence>
<evidence type="ECO:0000256" key="2">
    <source>
        <dbReference type="ARBA" id="ARBA00022692"/>
    </source>
</evidence>
<dbReference type="InterPro" id="IPR007016">
    <property type="entry name" value="O-antigen_ligase-rel_domated"/>
</dbReference>
<feature type="region of interest" description="Disordered" evidence="5">
    <location>
        <begin position="1"/>
        <end position="42"/>
    </location>
</feature>
<dbReference type="PANTHER" id="PTHR37422:SF17">
    <property type="entry name" value="O-ANTIGEN LIGASE"/>
    <property type="match status" value="1"/>
</dbReference>
<keyword evidence="9" id="KW-1185">Reference proteome</keyword>
<dbReference type="Pfam" id="PF04932">
    <property type="entry name" value="Wzy_C"/>
    <property type="match status" value="1"/>
</dbReference>
<dbReference type="InterPro" id="IPR051533">
    <property type="entry name" value="WaaL-like"/>
</dbReference>
<evidence type="ECO:0000256" key="1">
    <source>
        <dbReference type="ARBA" id="ARBA00004141"/>
    </source>
</evidence>
<dbReference type="AlphaFoldDB" id="A0A328AQ10"/>
<dbReference type="Proteomes" id="UP000249254">
    <property type="component" value="Unassembled WGS sequence"/>
</dbReference>
<organism evidence="8 9">
    <name type="scientific">Phenylobacterium soli</name>
    <dbReference type="NCBI Taxonomy" id="2170551"/>
    <lineage>
        <taxon>Bacteria</taxon>
        <taxon>Pseudomonadati</taxon>
        <taxon>Pseudomonadota</taxon>
        <taxon>Alphaproteobacteria</taxon>
        <taxon>Caulobacterales</taxon>
        <taxon>Caulobacteraceae</taxon>
        <taxon>Phenylobacterium</taxon>
    </lineage>
</organism>
<evidence type="ECO:0000313" key="8">
    <source>
        <dbReference type="EMBL" id="RAK55836.1"/>
    </source>
</evidence>
<dbReference type="PANTHER" id="PTHR37422">
    <property type="entry name" value="TEICHURONIC ACID BIOSYNTHESIS PROTEIN TUAE"/>
    <property type="match status" value="1"/>
</dbReference>
<feature type="domain" description="O-antigen ligase-related" evidence="7">
    <location>
        <begin position="239"/>
        <end position="391"/>
    </location>
</feature>
<feature type="transmembrane region" description="Helical" evidence="6">
    <location>
        <begin position="257"/>
        <end position="275"/>
    </location>
</feature>
<keyword evidence="3 6" id="KW-1133">Transmembrane helix</keyword>
<feature type="transmembrane region" description="Helical" evidence="6">
    <location>
        <begin position="206"/>
        <end position="226"/>
    </location>
</feature>
<name>A0A328AQ10_9CAUL</name>
<comment type="caution">
    <text evidence="8">The sequence shown here is derived from an EMBL/GenBank/DDBJ whole genome shotgun (WGS) entry which is preliminary data.</text>
</comment>
<feature type="transmembrane region" description="Helical" evidence="6">
    <location>
        <begin position="115"/>
        <end position="132"/>
    </location>
</feature>
<proteinExistence type="predicted"/>
<evidence type="ECO:0000256" key="6">
    <source>
        <dbReference type="SAM" id="Phobius"/>
    </source>
</evidence>
<protein>
    <recommendedName>
        <fullName evidence="7">O-antigen ligase-related domain-containing protein</fullName>
    </recommendedName>
</protein>
<dbReference type="EMBL" id="QFYQ01000001">
    <property type="protein sequence ID" value="RAK55836.1"/>
    <property type="molecule type" value="Genomic_DNA"/>
</dbReference>
<dbReference type="GO" id="GO:0016020">
    <property type="term" value="C:membrane"/>
    <property type="evidence" value="ECO:0007669"/>
    <property type="project" value="UniProtKB-SubCell"/>
</dbReference>
<feature type="transmembrane region" description="Helical" evidence="6">
    <location>
        <begin position="231"/>
        <end position="251"/>
    </location>
</feature>
<comment type="subcellular location">
    <subcellularLocation>
        <location evidence="1">Membrane</location>
        <topology evidence="1">Multi-pass membrane protein</topology>
    </subcellularLocation>
</comment>
<dbReference type="OrthoDB" id="4391260at2"/>
<evidence type="ECO:0000259" key="7">
    <source>
        <dbReference type="Pfam" id="PF04932"/>
    </source>
</evidence>
<accession>A0A328AQ10</accession>
<evidence type="ECO:0000256" key="3">
    <source>
        <dbReference type="ARBA" id="ARBA00022989"/>
    </source>
</evidence>
<feature type="transmembrane region" description="Helical" evidence="6">
    <location>
        <begin position="414"/>
        <end position="430"/>
    </location>
</feature>
<keyword evidence="2 6" id="KW-0812">Transmembrane</keyword>
<sequence>MTSAWDARPGSPQGGSPRIRRIRGGGESEPPPRPHARPGPRVVPVELVEVRPHRAEGLPLGRTGLDVDGLFAFVLFLPMLFLGQLTTMGAAMIAALTPLYLFVRRDRLLDVMLPRSFMFLVPAFAIFSVTWSQAPGESLKYAVELAITVTAGLLLSSARSQEAVLRGIALAFLTYVVASLFFGGYVGVGVGMGGEAFSGLTESKNLLADIASTGLVVSAVVSLMALQGRRWLWVLIGGLAMALDLYCVVAARSAGALLGLGMAIMGLAALTPLVYAGKVVRAWATSAVGLCLIAIGIGYSTLAQAMINLGASIFDKDPTLTGRTYLWYRAGDLIAEKPMLGRGFYAFWLQGNIDAEGLWRFFGIDGRGGFTFHNTYVEILVMLGWAGLILIALTVLTGVAFLIRRFVVKPNLQLVFWIAILLYELARTPIETIGVAPFYFSTVLVFGAMGAAFDRARAPRGSAAAAVQAAPAQPWAVESFPGGWAHQRPPHVGLRLVKPARDGQ</sequence>
<evidence type="ECO:0000256" key="4">
    <source>
        <dbReference type="ARBA" id="ARBA00023136"/>
    </source>
</evidence>